<keyword evidence="6" id="KW-0902">Two-component regulatory system</keyword>
<reference evidence="13 14" key="1">
    <citation type="submission" date="2019-08" db="EMBL/GenBank/DDBJ databases">
        <title>Archaea genome.</title>
        <authorList>
            <person name="Kajale S."/>
            <person name="Shouche Y."/>
            <person name="Deshpande N."/>
            <person name="Sharma A."/>
        </authorList>
    </citation>
    <scope>NUCLEOTIDE SEQUENCE [LARGE SCALE GENOMIC DNA]</scope>
    <source>
        <strain evidence="13 14">ESP3B_9</strain>
    </source>
</reference>
<evidence type="ECO:0000256" key="8">
    <source>
        <dbReference type="SAM" id="Coils"/>
    </source>
</evidence>
<feature type="domain" description="PAS" evidence="12">
    <location>
        <begin position="450"/>
        <end position="525"/>
    </location>
</feature>
<dbReference type="InterPro" id="IPR036890">
    <property type="entry name" value="HATPase_C_sf"/>
</dbReference>
<dbReference type="NCBIfam" id="TIGR00229">
    <property type="entry name" value="sensory_box"/>
    <property type="match status" value="1"/>
</dbReference>
<name>A0A5D5AQ03_9EURY</name>
<feature type="domain" description="Response regulatory" evidence="11">
    <location>
        <begin position="5"/>
        <end position="119"/>
    </location>
</feature>
<sequence>MNESETRVVYVDPDPAVTIQRALARLDATVEIVETAERCLSRLTSGPVHCVVTAATLHDADCVEFCRQVSAHDPDVSVVVCPADGSEALAGELLAAGVDGYVPREQGQEVVENRVADALTTTESSSDFLDDPTHADALEVLHETTRELLRAESTEEIATIVIEATEHVLDRPLAGVRYYDADAETLEVAATSVELAERTTEVPRVGRGDHVIWNVFAAGEPAIVEDVSSIEFPSHVERSVDSAVFHPLGEHGTLAVATTDGLDVSAIHLVHVLAATAEAALDRADREHELVDRKAKIETLHAVASDLDDCRTHQDVYDLTVEAAEDVLDFDVCVVDVVRDGMLVKQAMSSEFDDDEPGDMSIDEGIAGKTYRHGRTYRVDDLRANDDARPHRPEFRSVLSVPIGDRGVFQTVSSRRGGFEEEDQELAELLLSHVSDALERIDFEQRLRTERDRFAALFENVPDAVVVGRHDDVDADPTIQMVNPAFERIFGYDESELVGEPLDDIIVPSSQTDDARMYNRLSTHGEVIEDEVKRRSVDGLRDFMMRLVPVETDGTSETVFGVYTDVTERKRRRKRVEILNRVLRHDLRNGMNIVGGCAEMLAETASAETAQYAETIQERADELVELAEKTRAAEQTLERSESVAEPIDVSVAVENALAQIEREFPDADVDRSLPDRCFARADVSFGAAIYQVLENAIEHSDQSTSTVDVSLCDRPENGFVRLSIADDGPGIPDEERELLEEDREITQLRHASGLGLWLVDWAVTQSGGRLRFEENDPRGTVVVLEVPRAERESPDALADGPAHGED</sequence>
<organism evidence="13 14">
    <name type="scientific">Natrialba swarupiae</name>
    <dbReference type="NCBI Taxonomy" id="2448032"/>
    <lineage>
        <taxon>Archaea</taxon>
        <taxon>Methanobacteriati</taxon>
        <taxon>Methanobacteriota</taxon>
        <taxon>Stenosarchaea group</taxon>
        <taxon>Halobacteria</taxon>
        <taxon>Halobacteriales</taxon>
        <taxon>Natrialbaceae</taxon>
        <taxon>Natrialba</taxon>
    </lineage>
</organism>
<dbReference type="PROSITE" id="PS50112">
    <property type="entry name" value="PAS"/>
    <property type="match status" value="1"/>
</dbReference>
<dbReference type="EMBL" id="VTAW01000001">
    <property type="protein sequence ID" value="TYT63938.1"/>
    <property type="molecule type" value="Genomic_DNA"/>
</dbReference>
<evidence type="ECO:0000256" key="1">
    <source>
        <dbReference type="ARBA" id="ARBA00022553"/>
    </source>
</evidence>
<proteinExistence type="predicted"/>
<dbReference type="PANTHER" id="PTHR43065:SF10">
    <property type="entry name" value="PEROXIDE STRESS-ACTIVATED HISTIDINE KINASE MAK3"/>
    <property type="match status" value="1"/>
</dbReference>
<dbReference type="SMART" id="SM00065">
    <property type="entry name" value="GAF"/>
    <property type="match status" value="1"/>
</dbReference>
<accession>A0A5D5AQ03</accession>
<dbReference type="SUPFAM" id="SSF55781">
    <property type="entry name" value="GAF domain-like"/>
    <property type="match status" value="2"/>
</dbReference>
<dbReference type="Pfam" id="PF02518">
    <property type="entry name" value="HATPase_c"/>
    <property type="match status" value="1"/>
</dbReference>
<evidence type="ECO:0000256" key="2">
    <source>
        <dbReference type="ARBA" id="ARBA00022679"/>
    </source>
</evidence>
<dbReference type="SUPFAM" id="SSF55785">
    <property type="entry name" value="PYP-like sensor domain (PAS domain)"/>
    <property type="match status" value="1"/>
</dbReference>
<dbReference type="Gene3D" id="3.30.565.10">
    <property type="entry name" value="Histidine kinase-like ATPase, C-terminal domain"/>
    <property type="match status" value="1"/>
</dbReference>
<dbReference type="InterPro" id="IPR003594">
    <property type="entry name" value="HATPase_dom"/>
</dbReference>
<keyword evidence="4" id="KW-0418">Kinase</keyword>
<dbReference type="InterPro" id="IPR011006">
    <property type="entry name" value="CheY-like_superfamily"/>
</dbReference>
<keyword evidence="1" id="KW-0597">Phosphoprotein</keyword>
<dbReference type="GO" id="GO:0016301">
    <property type="term" value="F:kinase activity"/>
    <property type="evidence" value="ECO:0007669"/>
    <property type="project" value="UniProtKB-KW"/>
</dbReference>
<dbReference type="InterPro" id="IPR001789">
    <property type="entry name" value="Sig_transdc_resp-reg_receiver"/>
</dbReference>
<dbReference type="Pfam" id="PF08448">
    <property type="entry name" value="PAS_4"/>
    <property type="match status" value="1"/>
</dbReference>
<dbReference type="PRINTS" id="PR00344">
    <property type="entry name" value="BCTRLSENSOR"/>
</dbReference>
<comment type="caution">
    <text evidence="7">Lacks conserved residue(s) required for the propagation of feature annotation.</text>
</comment>
<evidence type="ECO:0000256" key="4">
    <source>
        <dbReference type="ARBA" id="ARBA00022777"/>
    </source>
</evidence>
<dbReference type="SMART" id="SM00091">
    <property type="entry name" value="PAS"/>
    <property type="match status" value="1"/>
</dbReference>
<evidence type="ECO:0000256" key="5">
    <source>
        <dbReference type="ARBA" id="ARBA00022840"/>
    </source>
</evidence>
<dbReference type="InterPro" id="IPR013656">
    <property type="entry name" value="PAS_4"/>
</dbReference>
<evidence type="ECO:0000259" key="12">
    <source>
        <dbReference type="PROSITE" id="PS50112"/>
    </source>
</evidence>
<dbReference type="InterPro" id="IPR003018">
    <property type="entry name" value="GAF"/>
</dbReference>
<dbReference type="RefSeq" id="WP_149079743.1">
    <property type="nucleotide sequence ID" value="NZ_VTAW01000001.1"/>
</dbReference>
<evidence type="ECO:0000256" key="9">
    <source>
        <dbReference type="SAM" id="MobiDB-lite"/>
    </source>
</evidence>
<dbReference type="SMART" id="SM00448">
    <property type="entry name" value="REC"/>
    <property type="match status" value="1"/>
</dbReference>
<keyword evidence="14" id="KW-1185">Reference proteome</keyword>
<dbReference type="Gene3D" id="3.30.450.20">
    <property type="entry name" value="PAS domain"/>
    <property type="match status" value="1"/>
</dbReference>
<dbReference type="PANTHER" id="PTHR43065">
    <property type="entry name" value="SENSOR HISTIDINE KINASE"/>
    <property type="match status" value="1"/>
</dbReference>
<keyword evidence="3" id="KW-0547">Nucleotide-binding</keyword>
<dbReference type="PROSITE" id="PS50110">
    <property type="entry name" value="RESPONSE_REGULATORY"/>
    <property type="match status" value="1"/>
</dbReference>
<feature type="domain" description="Histidine kinase" evidence="10">
    <location>
        <begin position="582"/>
        <end position="790"/>
    </location>
</feature>
<dbReference type="Pfam" id="PF13185">
    <property type="entry name" value="GAF_2"/>
    <property type="match status" value="1"/>
</dbReference>
<feature type="region of interest" description="Disordered" evidence="9">
    <location>
        <begin position="787"/>
        <end position="806"/>
    </location>
</feature>
<dbReference type="InterPro" id="IPR004358">
    <property type="entry name" value="Sig_transdc_His_kin-like_C"/>
</dbReference>
<comment type="caution">
    <text evidence="13">The sequence shown here is derived from an EMBL/GenBank/DDBJ whole genome shotgun (WGS) entry which is preliminary data.</text>
</comment>
<dbReference type="Gene3D" id="3.40.50.2300">
    <property type="match status" value="1"/>
</dbReference>
<dbReference type="InterPro" id="IPR035965">
    <property type="entry name" value="PAS-like_dom_sf"/>
</dbReference>
<evidence type="ECO:0000313" key="13">
    <source>
        <dbReference type="EMBL" id="TYT63938.1"/>
    </source>
</evidence>
<dbReference type="InterPro" id="IPR029016">
    <property type="entry name" value="GAF-like_dom_sf"/>
</dbReference>
<dbReference type="AlphaFoldDB" id="A0A5D5AQ03"/>
<dbReference type="SUPFAM" id="SSF52172">
    <property type="entry name" value="CheY-like"/>
    <property type="match status" value="1"/>
</dbReference>
<feature type="coiled-coil region" evidence="8">
    <location>
        <begin position="613"/>
        <end position="643"/>
    </location>
</feature>
<evidence type="ECO:0000313" key="14">
    <source>
        <dbReference type="Proteomes" id="UP000324104"/>
    </source>
</evidence>
<keyword evidence="5" id="KW-0067">ATP-binding</keyword>
<dbReference type="SUPFAM" id="SSF55874">
    <property type="entry name" value="ATPase domain of HSP90 chaperone/DNA topoisomerase II/histidine kinase"/>
    <property type="match status" value="1"/>
</dbReference>
<keyword evidence="8" id="KW-0175">Coiled coil</keyword>
<dbReference type="GO" id="GO:0005524">
    <property type="term" value="F:ATP binding"/>
    <property type="evidence" value="ECO:0007669"/>
    <property type="project" value="UniProtKB-KW"/>
</dbReference>
<dbReference type="CDD" id="cd00130">
    <property type="entry name" value="PAS"/>
    <property type="match status" value="1"/>
</dbReference>
<evidence type="ECO:0000256" key="6">
    <source>
        <dbReference type="ARBA" id="ARBA00023012"/>
    </source>
</evidence>
<evidence type="ECO:0000256" key="3">
    <source>
        <dbReference type="ARBA" id="ARBA00022741"/>
    </source>
</evidence>
<dbReference type="InterPro" id="IPR005467">
    <property type="entry name" value="His_kinase_dom"/>
</dbReference>
<gene>
    <name evidence="13" type="ORF">FYC77_01655</name>
</gene>
<evidence type="ECO:0000256" key="7">
    <source>
        <dbReference type="PROSITE-ProRule" id="PRU00169"/>
    </source>
</evidence>
<dbReference type="CDD" id="cd00075">
    <property type="entry name" value="HATPase"/>
    <property type="match status" value="1"/>
</dbReference>
<keyword evidence="2" id="KW-0808">Transferase</keyword>
<dbReference type="CDD" id="cd00156">
    <property type="entry name" value="REC"/>
    <property type="match status" value="1"/>
</dbReference>
<dbReference type="Proteomes" id="UP000324104">
    <property type="component" value="Unassembled WGS sequence"/>
</dbReference>
<dbReference type="Pfam" id="PF00072">
    <property type="entry name" value="Response_reg"/>
    <property type="match status" value="1"/>
</dbReference>
<dbReference type="PROSITE" id="PS50109">
    <property type="entry name" value="HIS_KIN"/>
    <property type="match status" value="1"/>
</dbReference>
<evidence type="ECO:0000259" key="11">
    <source>
        <dbReference type="PROSITE" id="PS50110"/>
    </source>
</evidence>
<protein>
    <submittedName>
        <fullName evidence="13">PAS domain S-box protein</fullName>
    </submittedName>
</protein>
<evidence type="ECO:0000259" key="10">
    <source>
        <dbReference type="PROSITE" id="PS50109"/>
    </source>
</evidence>
<dbReference type="SMART" id="SM00387">
    <property type="entry name" value="HATPase_c"/>
    <property type="match status" value="1"/>
</dbReference>
<dbReference type="GO" id="GO:0000160">
    <property type="term" value="P:phosphorelay signal transduction system"/>
    <property type="evidence" value="ECO:0007669"/>
    <property type="project" value="UniProtKB-KW"/>
</dbReference>
<dbReference type="InterPro" id="IPR000014">
    <property type="entry name" value="PAS"/>
</dbReference>
<dbReference type="Gene3D" id="3.30.450.40">
    <property type="match status" value="2"/>
</dbReference>